<comment type="caution">
    <text evidence="2">The sequence shown here is derived from an EMBL/GenBank/DDBJ whole genome shotgun (WGS) entry which is preliminary data.</text>
</comment>
<reference evidence="2" key="2">
    <citation type="submission" date="2023-01" db="EMBL/GenBank/DDBJ databases">
        <authorList>
            <person name="Sun Q."/>
            <person name="Evtushenko L."/>
        </authorList>
    </citation>
    <scope>NUCLEOTIDE SEQUENCE</scope>
    <source>
        <strain evidence="2">VKM Ac-2007</strain>
    </source>
</reference>
<evidence type="ECO:0000313" key="3">
    <source>
        <dbReference type="Proteomes" id="UP001143474"/>
    </source>
</evidence>
<dbReference type="NCBIfam" id="NF040521">
    <property type="entry name" value="C45_proenzyme"/>
    <property type="match status" value="1"/>
</dbReference>
<gene>
    <name evidence="2" type="ORF">GCM10017600_53290</name>
</gene>
<proteinExistence type="predicted"/>
<protein>
    <submittedName>
        <fullName evidence="2">Peptidase C45</fullName>
    </submittedName>
</protein>
<dbReference type="InterPro" id="IPR005079">
    <property type="entry name" value="Peptidase_C45_hydrolase"/>
</dbReference>
<dbReference type="Proteomes" id="UP001143474">
    <property type="component" value="Unassembled WGS sequence"/>
</dbReference>
<organism evidence="2 3">
    <name type="scientific">Streptosporangium carneum</name>
    <dbReference type="NCBI Taxonomy" id="47481"/>
    <lineage>
        <taxon>Bacteria</taxon>
        <taxon>Bacillati</taxon>
        <taxon>Actinomycetota</taxon>
        <taxon>Actinomycetes</taxon>
        <taxon>Streptosporangiales</taxon>
        <taxon>Streptosporangiaceae</taxon>
        <taxon>Streptosporangium</taxon>
    </lineage>
</organism>
<evidence type="ECO:0000259" key="1">
    <source>
        <dbReference type="Pfam" id="PF03417"/>
    </source>
</evidence>
<name>A0A9W6MF63_9ACTN</name>
<dbReference type="EMBL" id="BSEV01000013">
    <property type="protein sequence ID" value="GLK11921.1"/>
    <property type="molecule type" value="Genomic_DNA"/>
</dbReference>
<sequence length="311" mass="34354">MVRTLTFHAVDVGDGGQAWAARARADWRRVFGLVAPESLTDEGAAAALATFRRHMPELVPVLERLADSLDHPYGAAVLTHTIFKPIFTGCSQTVIDGALVRNYDLHPDESPEAIHRSHFLRPVIGMAEGLWGLLDGMNDAGLAVSLTFGGRPVHGPGFACPLVVRHLLETCATAAEAWDRLRDLPVVHPQNLTLVDRNEAMTVHVGPDREATRAEETCTTNHQDRPVPAEQERITRTGERLVALRRTAAAEDFLRPPLYQTDYDGWLGTLYTAAYRPAEGRVTYLWPGERWEQSFASFSPGVRSVRVGEYG</sequence>
<dbReference type="AlphaFoldDB" id="A0A9W6MF63"/>
<dbReference type="Pfam" id="PF03417">
    <property type="entry name" value="AAT"/>
    <property type="match status" value="1"/>
</dbReference>
<reference evidence="2" key="1">
    <citation type="journal article" date="2014" name="Int. J. Syst. Evol. Microbiol.">
        <title>Complete genome sequence of Corynebacterium casei LMG S-19264T (=DSM 44701T), isolated from a smear-ripened cheese.</title>
        <authorList>
            <consortium name="US DOE Joint Genome Institute (JGI-PGF)"/>
            <person name="Walter F."/>
            <person name="Albersmeier A."/>
            <person name="Kalinowski J."/>
            <person name="Ruckert C."/>
        </authorList>
    </citation>
    <scope>NUCLEOTIDE SEQUENCE</scope>
    <source>
        <strain evidence="2">VKM Ac-2007</strain>
    </source>
</reference>
<keyword evidence="3" id="KW-1185">Reference proteome</keyword>
<evidence type="ECO:0000313" key="2">
    <source>
        <dbReference type="EMBL" id="GLK11921.1"/>
    </source>
</evidence>
<accession>A0A9W6MF63</accession>
<feature type="domain" description="Peptidase C45 hydrolase" evidence="1">
    <location>
        <begin position="98"/>
        <end position="290"/>
    </location>
</feature>
<dbReference type="RefSeq" id="WP_271220270.1">
    <property type="nucleotide sequence ID" value="NZ_BAAAVD010000084.1"/>
</dbReference>
<dbReference type="InterPro" id="IPR047794">
    <property type="entry name" value="C45_proenzyme-like"/>
</dbReference>
<dbReference type="Gene3D" id="3.60.60.10">
    <property type="entry name" value="Penicillin V Acylase, Chain A"/>
    <property type="match status" value="1"/>
</dbReference>